<dbReference type="Proteomes" id="UP000886998">
    <property type="component" value="Unassembled WGS sequence"/>
</dbReference>
<proteinExistence type="predicted"/>
<comment type="caution">
    <text evidence="1">The sequence shown here is derived from an EMBL/GenBank/DDBJ whole genome shotgun (WGS) entry which is preliminary data.</text>
</comment>
<reference evidence="1" key="1">
    <citation type="submission" date="2020-08" db="EMBL/GenBank/DDBJ databases">
        <title>Multicomponent nature underlies the extraordinary mechanical properties of spider dragline silk.</title>
        <authorList>
            <person name="Kono N."/>
            <person name="Nakamura H."/>
            <person name="Mori M."/>
            <person name="Yoshida Y."/>
            <person name="Ohtoshi R."/>
            <person name="Malay A.D."/>
            <person name="Moran D.A.P."/>
            <person name="Tomita M."/>
            <person name="Numata K."/>
            <person name="Arakawa K."/>
        </authorList>
    </citation>
    <scope>NUCLEOTIDE SEQUENCE</scope>
</reference>
<organism evidence="1 2">
    <name type="scientific">Trichonephila inaurata madagascariensis</name>
    <dbReference type="NCBI Taxonomy" id="2747483"/>
    <lineage>
        <taxon>Eukaryota</taxon>
        <taxon>Metazoa</taxon>
        <taxon>Ecdysozoa</taxon>
        <taxon>Arthropoda</taxon>
        <taxon>Chelicerata</taxon>
        <taxon>Arachnida</taxon>
        <taxon>Araneae</taxon>
        <taxon>Araneomorphae</taxon>
        <taxon>Entelegynae</taxon>
        <taxon>Araneoidea</taxon>
        <taxon>Nephilidae</taxon>
        <taxon>Trichonephila</taxon>
        <taxon>Trichonephila inaurata</taxon>
    </lineage>
</organism>
<sequence length="172" mass="19179">MPRNPCVLTVKAIAKDVTHVPRNLCSLLWISGFGDISNLESAGAISKPDLKETIKREIANIPPAMIRLALLSAVSRMQCKKASDGTLVESLHTYVIRIKVFFSPICVVLSDWCLASVICGTLPCVSDHYVFFFFSCPYSIAVIHVPFQRSLKLLYVLIILRPLRKTNGCYYS</sequence>
<dbReference type="EMBL" id="BMAV01021378">
    <property type="protein sequence ID" value="GFY75423.1"/>
    <property type="molecule type" value="Genomic_DNA"/>
</dbReference>
<evidence type="ECO:0000313" key="2">
    <source>
        <dbReference type="Proteomes" id="UP000886998"/>
    </source>
</evidence>
<gene>
    <name evidence="1" type="ORF">TNIN_357361</name>
</gene>
<keyword evidence="2" id="KW-1185">Reference proteome</keyword>
<protein>
    <submittedName>
        <fullName evidence="1">Uncharacterized protein</fullName>
    </submittedName>
</protein>
<evidence type="ECO:0000313" key="1">
    <source>
        <dbReference type="EMBL" id="GFY75423.1"/>
    </source>
</evidence>
<name>A0A8X7CP14_9ARAC</name>
<dbReference type="AlphaFoldDB" id="A0A8X7CP14"/>
<accession>A0A8X7CP14</accession>